<feature type="region of interest" description="Disordered" evidence="1">
    <location>
        <begin position="428"/>
        <end position="467"/>
    </location>
</feature>
<feature type="region of interest" description="Disordered" evidence="1">
    <location>
        <begin position="170"/>
        <end position="262"/>
    </location>
</feature>
<dbReference type="InterPro" id="IPR036691">
    <property type="entry name" value="Endo/exonu/phosph_ase_sf"/>
</dbReference>
<evidence type="ECO:0008006" key="4">
    <source>
        <dbReference type="Google" id="ProtNLM"/>
    </source>
</evidence>
<proteinExistence type="predicted"/>
<protein>
    <recommendedName>
        <fullName evidence="4">Endonuclease/exonuclease/phosphatase domain-containing protein</fullName>
    </recommendedName>
</protein>
<dbReference type="STRING" id="543379.A0A232FM33"/>
<name>A0A232FM33_9HYME</name>
<dbReference type="Gene3D" id="3.60.10.10">
    <property type="entry name" value="Endonuclease/exonuclease/phosphatase"/>
    <property type="match status" value="1"/>
</dbReference>
<feature type="compositionally biased region" description="Gly residues" evidence="1">
    <location>
        <begin position="186"/>
        <end position="196"/>
    </location>
</feature>
<dbReference type="AlphaFoldDB" id="A0A232FM33"/>
<feature type="region of interest" description="Disordered" evidence="1">
    <location>
        <begin position="1"/>
        <end position="35"/>
    </location>
</feature>
<dbReference type="Proteomes" id="UP000215335">
    <property type="component" value="Unassembled WGS sequence"/>
</dbReference>
<feature type="compositionally biased region" description="Basic and acidic residues" evidence="1">
    <location>
        <begin position="21"/>
        <end position="35"/>
    </location>
</feature>
<feature type="compositionally biased region" description="Basic and acidic residues" evidence="1">
    <location>
        <begin position="198"/>
        <end position="217"/>
    </location>
</feature>
<keyword evidence="3" id="KW-1185">Reference proteome</keyword>
<reference evidence="2 3" key="1">
    <citation type="journal article" date="2017" name="Curr. Biol.">
        <title>The Evolution of Venom by Co-option of Single-Copy Genes.</title>
        <authorList>
            <person name="Martinson E.O."/>
            <person name="Mrinalini"/>
            <person name="Kelkar Y.D."/>
            <person name="Chang C.H."/>
            <person name="Werren J.H."/>
        </authorList>
    </citation>
    <scope>NUCLEOTIDE SEQUENCE [LARGE SCALE GENOMIC DNA]</scope>
    <source>
        <strain evidence="2 3">Alberta</strain>
        <tissue evidence="2">Whole body</tissue>
    </source>
</reference>
<evidence type="ECO:0000313" key="2">
    <source>
        <dbReference type="EMBL" id="OXU31569.1"/>
    </source>
</evidence>
<organism evidence="2 3">
    <name type="scientific">Trichomalopsis sarcophagae</name>
    <dbReference type="NCBI Taxonomy" id="543379"/>
    <lineage>
        <taxon>Eukaryota</taxon>
        <taxon>Metazoa</taxon>
        <taxon>Ecdysozoa</taxon>
        <taxon>Arthropoda</taxon>
        <taxon>Hexapoda</taxon>
        <taxon>Insecta</taxon>
        <taxon>Pterygota</taxon>
        <taxon>Neoptera</taxon>
        <taxon>Endopterygota</taxon>
        <taxon>Hymenoptera</taxon>
        <taxon>Apocrita</taxon>
        <taxon>Proctotrupomorpha</taxon>
        <taxon>Chalcidoidea</taxon>
        <taxon>Pteromalidae</taxon>
        <taxon>Pteromalinae</taxon>
        <taxon>Trichomalopsis</taxon>
    </lineage>
</organism>
<gene>
    <name evidence="2" type="ORF">TSAR_005090</name>
</gene>
<evidence type="ECO:0000256" key="1">
    <source>
        <dbReference type="SAM" id="MobiDB-lite"/>
    </source>
</evidence>
<evidence type="ECO:0000313" key="3">
    <source>
        <dbReference type="Proteomes" id="UP000215335"/>
    </source>
</evidence>
<dbReference type="EMBL" id="NNAY01000047">
    <property type="protein sequence ID" value="OXU31569.1"/>
    <property type="molecule type" value="Genomic_DNA"/>
</dbReference>
<feature type="compositionally biased region" description="Basic and acidic residues" evidence="1">
    <location>
        <begin position="243"/>
        <end position="254"/>
    </location>
</feature>
<feature type="compositionally biased region" description="Basic and acidic residues" evidence="1">
    <location>
        <begin position="428"/>
        <end position="438"/>
    </location>
</feature>
<accession>A0A232FM33</accession>
<dbReference type="PANTHER" id="PTHR19446">
    <property type="entry name" value="REVERSE TRANSCRIPTASES"/>
    <property type="match status" value="1"/>
</dbReference>
<sequence length="490" mass="55996">MNARTGTEGGRLDEEGMAEVRNSKDEKKNREGEEFVDRTKELGLSILNGITEGDEQGEYTYIGGAGCSVIDYVITNEERGREIKRMSIAHRLESDHNAMEIEASTEKWEREKEGSQVETVTVWTGLERVLEEAEEATEWKKLKQKIERATKKRLRKKGKEKRNSWWDEDCRKKKAKDTRREEERGGCGTGDKGSGRGQVREEILGSGEEKKKEEESKRRQHQRRRDVDRTLQSTVGEEEEEENSIRGTEERGEDSGEDEQITEEEVRNAIRKMKKGKAPGVDGIQNKVWLYGEGQMIGELTKLLNDIWAGNAIPTEWKTGLITPLFKKGDNEDTKNYRGITLMDTGYKIYTEIIRGKMEKNIERSSVPKNWQQFLFGSHVFEIVNKKLLTILTAENVNLPKEELSKNDDSLDTIDSYCSAVDKENNLADDTKSAEDSKPNSPINEYTYRNKKILANSSSKQDKRSLNKKVKIWTKSPAKAKFLGTPLNIS</sequence>
<comment type="caution">
    <text evidence="2">The sequence shown here is derived from an EMBL/GenBank/DDBJ whole genome shotgun (WGS) entry which is preliminary data.</text>
</comment>